<reference evidence="1" key="2">
    <citation type="journal article" date="2015" name="Data Brief">
        <title>Shoot transcriptome of the giant reed, Arundo donax.</title>
        <authorList>
            <person name="Barrero R.A."/>
            <person name="Guerrero F.D."/>
            <person name="Moolhuijzen P."/>
            <person name="Goolsby J.A."/>
            <person name="Tidwell J."/>
            <person name="Bellgard S.E."/>
            <person name="Bellgard M.I."/>
        </authorList>
    </citation>
    <scope>NUCLEOTIDE SEQUENCE</scope>
    <source>
        <tissue evidence="1">Shoot tissue taken approximately 20 cm above the soil surface</tissue>
    </source>
</reference>
<protein>
    <submittedName>
        <fullName evidence="1">SET104</fullName>
    </submittedName>
</protein>
<accession>A0A0A9T080</accession>
<dbReference type="AlphaFoldDB" id="A0A0A9T080"/>
<name>A0A0A9T080_ARUDO</name>
<proteinExistence type="predicted"/>
<organism evidence="1">
    <name type="scientific">Arundo donax</name>
    <name type="common">Giant reed</name>
    <name type="synonym">Donax arundinaceus</name>
    <dbReference type="NCBI Taxonomy" id="35708"/>
    <lineage>
        <taxon>Eukaryota</taxon>
        <taxon>Viridiplantae</taxon>
        <taxon>Streptophyta</taxon>
        <taxon>Embryophyta</taxon>
        <taxon>Tracheophyta</taxon>
        <taxon>Spermatophyta</taxon>
        <taxon>Magnoliopsida</taxon>
        <taxon>Liliopsida</taxon>
        <taxon>Poales</taxon>
        <taxon>Poaceae</taxon>
        <taxon>PACMAD clade</taxon>
        <taxon>Arundinoideae</taxon>
        <taxon>Arundineae</taxon>
        <taxon>Arundo</taxon>
    </lineage>
</organism>
<reference evidence="1" key="1">
    <citation type="submission" date="2014-09" db="EMBL/GenBank/DDBJ databases">
        <authorList>
            <person name="Magalhaes I.L.F."/>
            <person name="Oliveira U."/>
            <person name="Santos F.R."/>
            <person name="Vidigal T.H.D.A."/>
            <person name="Brescovit A.D."/>
            <person name="Santos A.J."/>
        </authorList>
    </citation>
    <scope>NUCLEOTIDE SEQUENCE</scope>
    <source>
        <tissue evidence="1">Shoot tissue taken approximately 20 cm above the soil surface</tissue>
    </source>
</reference>
<evidence type="ECO:0000313" key="1">
    <source>
        <dbReference type="EMBL" id="JAD38388.1"/>
    </source>
</evidence>
<sequence length="51" mass="5455">MAAVDPTCSKNSKLLLEAEGFAYDTMLTARHVPSFSSMSTGNNCARCTPTK</sequence>
<dbReference type="EMBL" id="GBRH01259507">
    <property type="protein sequence ID" value="JAD38388.1"/>
    <property type="molecule type" value="Transcribed_RNA"/>
</dbReference>